<comment type="caution">
    <text evidence="2">The sequence shown here is derived from an EMBL/GenBank/DDBJ whole genome shotgun (WGS) entry which is preliminary data.</text>
</comment>
<dbReference type="EMBL" id="CAUYUJ010014323">
    <property type="protein sequence ID" value="CAK0839781.1"/>
    <property type="molecule type" value="Genomic_DNA"/>
</dbReference>
<sequence length="122" mass="12065">MGDDEFNDEWADDLRRDAALVPAAALLPGCGAFGPLGADAPLAGEPREGAASAEPASAPAAAAAAAVAAGGAKAASEQPSAEVTHRFSVLVEAARREGKPKEALQLLAAKLGLPPDGARSRG</sequence>
<evidence type="ECO:0000313" key="2">
    <source>
        <dbReference type="EMBL" id="CAK0839781.1"/>
    </source>
</evidence>
<feature type="region of interest" description="Disordered" evidence="1">
    <location>
        <begin position="37"/>
        <end position="59"/>
    </location>
</feature>
<keyword evidence="3" id="KW-1185">Reference proteome</keyword>
<evidence type="ECO:0000313" key="3">
    <source>
        <dbReference type="Proteomes" id="UP001189429"/>
    </source>
</evidence>
<protein>
    <submittedName>
        <fullName evidence="2">Uncharacterized protein</fullName>
    </submittedName>
</protein>
<reference evidence="2" key="1">
    <citation type="submission" date="2023-10" db="EMBL/GenBank/DDBJ databases">
        <authorList>
            <person name="Chen Y."/>
            <person name="Shah S."/>
            <person name="Dougan E. K."/>
            <person name="Thang M."/>
            <person name="Chan C."/>
        </authorList>
    </citation>
    <scope>NUCLEOTIDE SEQUENCE [LARGE SCALE GENOMIC DNA]</scope>
</reference>
<name>A0ABN9T452_9DINO</name>
<dbReference type="Proteomes" id="UP001189429">
    <property type="component" value="Unassembled WGS sequence"/>
</dbReference>
<organism evidence="2 3">
    <name type="scientific">Prorocentrum cordatum</name>
    <dbReference type="NCBI Taxonomy" id="2364126"/>
    <lineage>
        <taxon>Eukaryota</taxon>
        <taxon>Sar</taxon>
        <taxon>Alveolata</taxon>
        <taxon>Dinophyceae</taxon>
        <taxon>Prorocentrales</taxon>
        <taxon>Prorocentraceae</taxon>
        <taxon>Prorocentrum</taxon>
    </lineage>
</organism>
<proteinExistence type="predicted"/>
<accession>A0ABN9T452</accession>
<gene>
    <name evidence="2" type="ORF">PCOR1329_LOCUS35384</name>
</gene>
<feature type="compositionally biased region" description="Low complexity" evidence="1">
    <location>
        <begin position="49"/>
        <end position="59"/>
    </location>
</feature>
<evidence type="ECO:0000256" key="1">
    <source>
        <dbReference type="SAM" id="MobiDB-lite"/>
    </source>
</evidence>